<dbReference type="InterPro" id="IPR013328">
    <property type="entry name" value="6PGD_dom2"/>
</dbReference>
<dbReference type="GO" id="GO:0015940">
    <property type="term" value="P:pantothenate biosynthetic process"/>
    <property type="evidence" value="ECO:0007669"/>
    <property type="project" value="UniProtKB-UniPathway"/>
</dbReference>
<evidence type="ECO:0000256" key="9">
    <source>
        <dbReference type="ARBA" id="ARBA00048793"/>
    </source>
</evidence>
<organism evidence="13 14">
    <name type="scientific">Salipiger marinus</name>
    <dbReference type="NCBI Taxonomy" id="555512"/>
    <lineage>
        <taxon>Bacteria</taxon>
        <taxon>Pseudomonadati</taxon>
        <taxon>Pseudomonadota</taxon>
        <taxon>Alphaproteobacteria</taxon>
        <taxon>Rhodobacterales</taxon>
        <taxon>Roseobacteraceae</taxon>
        <taxon>Salipiger</taxon>
    </lineage>
</organism>
<dbReference type="GO" id="GO:0008677">
    <property type="term" value="F:2-dehydropantoate 2-reductase activity"/>
    <property type="evidence" value="ECO:0007669"/>
    <property type="project" value="UniProtKB-EC"/>
</dbReference>
<dbReference type="InterPro" id="IPR003710">
    <property type="entry name" value="ApbA"/>
</dbReference>
<feature type="domain" description="Ketopantoate reductase N-terminal" evidence="11">
    <location>
        <begin position="7"/>
        <end position="153"/>
    </location>
</feature>
<comment type="similarity">
    <text evidence="2 10">Belongs to the ketopantoate reductase family.</text>
</comment>
<evidence type="ECO:0000256" key="8">
    <source>
        <dbReference type="ARBA" id="ARBA00032024"/>
    </source>
</evidence>
<evidence type="ECO:0000259" key="11">
    <source>
        <dbReference type="Pfam" id="PF02558"/>
    </source>
</evidence>
<evidence type="ECO:0000313" key="14">
    <source>
        <dbReference type="Proteomes" id="UP000199093"/>
    </source>
</evidence>
<dbReference type="SUPFAM" id="SSF48179">
    <property type="entry name" value="6-phosphogluconate dehydrogenase C-terminal domain-like"/>
    <property type="match status" value="1"/>
</dbReference>
<dbReference type="InterPro" id="IPR036291">
    <property type="entry name" value="NAD(P)-bd_dom_sf"/>
</dbReference>
<evidence type="ECO:0000256" key="3">
    <source>
        <dbReference type="ARBA" id="ARBA00013014"/>
    </source>
</evidence>
<comment type="pathway">
    <text evidence="1 10">Cofactor biosynthesis; (R)-pantothenate biosynthesis; (R)-pantoate from 3-methyl-2-oxobutanoate: step 2/2.</text>
</comment>
<comment type="catalytic activity">
    <reaction evidence="9 10">
        <text>(R)-pantoate + NADP(+) = 2-dehydropantoate + NADPH + H(+)</text>
        <dbReference type="Rhea" id="RHEA:16233"/>
        <dbReference type="ChEBI" id="CHEBI:11561"/>
        <dbReference type="ChEBI" id="CHEBI:15378"/>
        <dbReference type="ChEBI" id="CHEBI:15980"/>
        <dbReference type="ChEBI" id="CHEBI:57783"/>
        <dbReference type="ChEBI" id="CHEBI:58349"/>
        <dbReference type="EC" id="1.1.1.169"/>
    </reaction>
</comment>
<proteinExistence type="inferred from homology"/>
<dbReference type="Pfam" id="PF08546">
    <property type="entry name" value="ApbA_C"/>
    <property type="match status" value="1"/>
</dbReference>
<evidence type="ECO:0000256" key="7">
    <source>
        <dbReference type="ARBA" id="ARBA00023002"/>
    </source>
</evidence>
<reference evidence="13 14" key="1">
    <citation type="submission" date="2016-10" db="EMBL/GenBank/DDBJ databases">
        <authorList>
            <person name="de Groot N.N."/>
        </authorList>
    </citation>
    <scope>NUCLEOTIDE SEQUENCE [LARGE SCALE GENOMIC DNA]</scope>
    <source>
        <strain evidence="13 14">DSM 26424</strain>
    </source>
</reference>
<dbReference type="FunFam" id="1.10.1040.10:FF:000017">
    <property type="entry name" value="2-dehydropantoate 2-reductase"/>
    <property type="match status" value="1"/>
</dbReference>
<keyword evidence="5 10" id="KW-0566">Pantothenate biosynthesis</keyword>
<name>A0A1G8K532_9RHOB</name>
<protein>
    <recommendedName>
        <fullName evidence="4 10">2-dehydropantoate 2-reductase</fullName>
        <ecNumber evidence="3 10">1.1.1.169</ecNumber>
    </recommendedName>
    <alternativeName>
        <fullName evidence="8 10">Ketopantoate reductase</fullName>
    </alternativeName>
</protein>
<keyword evidence="6 10" id="KW-0521">NADP</keyword>
<dbReference type="SUPFAM" id="SSF51735">
    <property type="entry name" value="NAD(P)-binding Rossmann-fold domains"/>
    <property type="match status" value="1"/>
</dbReference>
<evidence type="ECO:0000256" key="6">
    <source>
        <dbReference type="ARBA" id="ARBA00022857"/>
    </source>
</evidence>
<dbReference type="AlphaFoldDB" id="A0A1G8K532"/>
<evidence type="ECO:0000259" key="12">
    <source>
        <dbReference type="Pfam" id="PF08546"/>
    </source>
</evidence>
<dbReference type="EMBL" id="FNEJ01000004">
    <property type="protein sequence ID" value="SDI38497.1"/>
    <property type="molecule type" value="Genomic_DNA"/>
</dbReference>
<sequence length="306" mass="31575">MTQPLSIGILGAGAMGSFFGGSMAEAGQDVTLIDLDAAHVGAVAARGLSLTVNGQTRTVWPKAVLPQEARQVFDIVLVFTKTMHSAAALRGIAACIGPATRLISLQNGLGTDAALLAHAPPERVFVGVTTYPADLHGPGQVSSAGAGHIRLAPRAPCDTGDLNRIFAAAGLMLDIDPGIDIAIWEKVAFNAALNALCAVTGDPVGRIGAMPDTRALAFAMVEEACRTAHAAGIAVDPARIRDTVSYALAHHVAHKPSMLQDIEAGRATEIDTITGGIVAKAEALGIEVPVCRTLLALVRHTEAARR</sequence>
<dbReference type="Gene3D" id="1.10.1040.10">
    <property type="entry name" value="N-(1-d-carboxylethyl)-l-norvaline Dehydrogenase, domain 2"/>
    <property type="match status" value="1"/>
</dbReference>
<evidence type="ECO:0000256" key="2">
    <source>
        <dbReference type="ARBA" id="ARBA00007870"/>
    </source>
</evidence>
<dbReference type="Proteomes" id="UP000199093">
    <property type="component" value="Unassembled WGS sequence"/>
</dbReference>
<evidence type="ECO:0000256" key="1">
    <source>
        <dbReference type="ARBA" id="ARBA00004994"/>
    </source>
</evidence>
<evidence type="ECO:0000256" key="5">
    <source>
        <dbReference type="ARBA" id="ARBA00022655"/>
    </source>
</evidence>
<dbReference type="Pfam" id="PF02558">
    <property type="entry name" value="ApbA"/>
    <property type="match status" value="1"/>
</dbReference>
<dbReference type="RefSeq" id="WP_089844736.1">
    <property type="nucleotide sequence ID" value="NZ_FNEJ01000004.1"/>
</dbReference>
<dbReference type="InterPro" id="IPR013752">
    <property type="entry name" value="KPA_reductase"/>
</dbReference>
<dbReference type="InterPro" id="IPR013332">
    <property type="entry name" value="KPR_N"/>
</dbReference>
<evidence type="ECO:0000256" key="10">
    <source>
        <dbReference type="RuleBase" id="RU362068"/>
    </source>
</evidence>
<keyword evidence="14" id="KW-1185">Reference proteome</keyword>
<dbReference type="EC" id="1.1.1.169" evidence="3 10"/>
<dbReference type="UniPathway" id="UPA00028">
    <property type="reaction ID" value="UER00004"/>
</dbReference>
<comment type="function">
    <text evidence="10">Catalyzes the NADPH-dependent reduction of ketopantoate into pantoic acid.</text>
</comment>
<dbReference type="STRING" id="555512.SAMN04487993_100433"/>
<dbReference type="InterPro" id="IPR051402">
    <property type="entry name" value="KPR-Related"/>
</dbReference>
<dbReference type="InterPro" id="IPR008927">
    <property type="entry name" value="6-PGluconate_DH-like_C_sf"/>
</dbReference>
<dbReference type="NCBIfam" id="TIGR00745">
    <property type="entry name" value="apbA_panE"/>
    <property type="match status" value="1"/>
</dbReference>
<dbReference type="PANTHER" id="PTHR21708">
    <property type="entry name" value="PROBABLE 2-DEHYDROPANTOATE 2-REDUCTASE"/>
    <property type="match status" value="1"/>
</dbReference>
<dbReference type="OrthoDB" id="9793586at2"/>
<accession>A0A1G8K532</accession>
<dbReference type="GO" id="GO:0005737">
    <property type="term" value="C:cytoplasm"/>
    <property type="evidence" value="ECO:0007669"/>
    <property type="project" value="TreeGrafter"/>
</dbReference>
<dbReference type="Gene3D" id="3.40.50.720">
    <property type="entry name" value="NAD(P)-binding Rossmann-like Domain"/>
    <property type="match status" value="1"/>
</dbReference>
<evidence type="ECO:0000313" key="13">
    <source>
        <dbReference type="EMBL" id="SDI38497.1"/>
    </source>
</evidence>
<evidence type="ECO:0000256" key="4">
    <source>
        <dbReference type="ARBA" id="ARBA00019465"/>
    </source>
</evidence>
<keyword evidence="7 10" id="KW-0560">Oxidoreductase</keyword>
<dbReference type="PANTHER" id="PTHR21708:SF26">
    <property type="entry name" value="2-DEHYDROPANTOATE 2-REDUCTASE"/>
    <property type="match status" value="1"/>
</dbReference>
<gene>
    <name evidence="13" type="ORF">SAMN04487993_100433</name>
</gene>
<feature type="domain" description="Ketopantoate reductase C-terminal" evidence="12">
    <location>
        <begin position="182"/>
        <end position="301"/>
    </location>
</feature>